<dbReference type="InterPro" id="IPR036390">
    <property type="entry name" value="WH_DNA-bd_sf"/>
</dbReference>
<evidence type="ECO:0000256" key="2">
    <source>
        <dbReference type="ARBA" id="ARBA00022679"/>
    </source>
</evidence>
<sequence>MSKFKLASLLSRSSSSATDVEKKLNRRSFSFSPSKPKKEVETVSIDTKPTMAATETTETEAPVTETSSTSHMVALARKISQETEKIEAYMKENKLPMPSFDVDAPADFPKLPEEILRSRYEVMSATKELGLLAQGPRGSIRWGVQQFLDVMALQVINHYGIAKLFPADATITLSELQAKTSLDPINLARLIRLAMTNGIFREPSPNMIAHTAASRVLAEDGDLEAWVGFNSEDIFPASAHVLQALKTYPEATSLTRTGFCFAFDTVDKEPMFATFGKDPIRARRMGRAMMSLTGGEGYEVSYFVNVEGGGYDLSSVDATGGTFVDIGGSHGFVCVDLAKRYKNIKFVVQDLPKTVDSAPKPICDDPQAAERISLIAHDFFAEQPTKDADVYYFRWIMHNYSTPYAIQLLKNLVPALKPGARIVINDHCLLEPGQENAFDESLMRRMDAVMLTLLNAQERTEAEFKELFKAASDGFVFKGVRRPKGCRMSIIEAVWRPDLVIAAAEAKEEEVPKTNGVAAEAATNGTTAASKDD</sequence>
<dbReference type="InterPro" id="IPR012967">
    <property type="entry name" value="COMT_dimerisation"/>
</dbReference>
<evidence type="ECO:0000256" key="4">
    <source>
        <dbReference type="SAM" id="MobiDB-lite"/>
    </source>
</evidence>
<feature type="domain" description="O-methyltransferase C-terminal" evidence="5">
    <location>
        <begin position="322"/>
        <end position="471"/>
    </location>
</feature>
<protein>
    <submittedName>
        <fullName evidence="7">S-adenosyl-L-methionine-dependent methyltransferase</fullName>
    </submittedName>
</protein>
<dbReference type="PANTHER" id="PTHR43712">
    <property type="entry name" value="PUTATIVE (AFU_ORTHOLOGUE AFUA_4G14580)-RELATED"/>
    <property type="match status" value="1"/>
</dbReference>
<dbReference type="SUPFAM" id="SSF53335">
    <property type="entry name" value="S-adenosyl-L-methionine-dependent methyltransferases"/>
    <property type="match status" value="1"/>
</dbReference>
<gene>
    <name evidence="7" type="ORF">B0H66DRAFT_65802</name>
</gene>
<dbReference type="Pfam" id="PF08100">
    <property type="entry name" value="Dimerisation"/>
    <property type="match status" value="1"/>
</dbReference>
<dbReference type="Proteomes" id="UP001283341">
    <property type="component" value="Unassembled WGS sequence"/>
</dbReference>
<keyword evidence="8" id="KW-1185">Reference proteome</keyword>
<dbReference type="AlphaFoldDB" id="A0AAE0ITX8"/>
<keyword evidence="1 7" id="KW-0489">Methyltransferase</keyword>
<dbReference type="Pfam" id="PF00891">
    <property type="entry name" value="Methyltransf_2"/>
    <property type="match status" value="1"/>
</dbReference>
<reference evidence="7" key="2">
    <citation type="submission" date="2023-06" db="EMBL/GenBank/DDBJ databases">
        <authorList>
            <consortium name="Lawrence Berkeley National Laboratory"/>
            <person name="Haridas S."/>
            <person name="Hensen N."/>
            <person name="Bonometti L."/>
            <person name="Westerberg I."/>
            <person name="Brannstrom I.O."/>
            <person name="Guillou S."/>
            <person name="Cros-Aarteil S."/>
            <person name="Calhoun S."/>
            <person name="Kuo A."/>
            <person name="Mondo S."/>
            <person name="Pangilinan J."/>
            <person name="Riley R."/>
            <person name="Labutti K."/>
            <person name="Andreopoulos B."/>
            <person name="Lipzen A."/>
            <person name="Chen C."/>
            <person name="Yanf M."/>
            <person name="Daum C."/>
            <person name="Ng V."/>
            <person name="Clum A."/>
            <person name="Steindorff A."/>
            <person name="Ohm R."/>
            <person name="Martin F."/>
            <person name="Silar P."/>
            <person name="Natvig D."/>
            <person name="Lalanne C."/>
            <person name="Gautier V."/>
            <person name="Ament-Velasquez S.L."/>
            <person name="Kruys A."/>
            <person name="Hutchinson M.I."/>
            <person name="Powell A.J."/>
            <person name="Barry K."/>
            <person name="Miller A.N."/>
            <person name="Grigoriev I.V."/>
            <person name="Debuchy R."/>
            <person name="Gladieux P."/>
            <person name="Thoren M.H."/>
            <person name="Johannesson H."/>
        </authorList>
    </citation>
    <scope>NUCLEOTIDE SEQUENCE</scope>
    <source>
        <strain evidence="7">CBS 118394</strain>
    </source>
</reference>
<dbReference type="GO" id="GO:0008171">
    <property type="term" value="F:O-methyltransferase activity"/>
    <property type="evidence" value="ECO:0007669"/>
    <property type="project" value="InterPro"/>
</dbReference>
<evidence type="ECO:0000313" key="8">
    <source>
        <dbReference type="Proteomes" id="UP001283341"/>
    </source>
</evidence>
<evidence type="ECO:0000256" key="3">
    <source>
        <dbReference type="ARBA" id="ARBA00022691"/>
    </source>
</evidence>
<dbReference type="InterPro" id="IPR016461">
    <property type="entry name" value="COMT-like"/>
</dbReference>
<dbReference type="Gene3D" id="3.40.50.150">
    <property type="entry name" value="Vaccinia Virus protein VP39"/>
    <property type="match status" value="1"/>
</dbReference>
<evidence type="ECO:0000313" key="7">
    <source>
        <dbReference type="EMBL" id="KAK3330516.1"/>
    </source>
</evidence>
<feature type="region of interest" description="Disordered" evidence="4">
    <location>
        <begin position="1"/>
        <end position="70"/>
    </location>
</feature>
<dbReference type="PROSITE" id="PS51683">
    <property type="entry name" value="SAM_OMT_II"/>
    <property type="match status" value="1"/>
</dbReference>
<keyword evidence="2" id="KW-0808">Transferase</keyword>
<dbReference type="InterPro" id="IPR036388">
    <property type="entry name" value="WH-like_DNA-bd_sf"/>
</dbReference>
<reference evidence="7" key="1">
    <citation type="journal article" date="2023" name="Mol. Phylogenet. Evol.">
        <title>Genome-scale phylogeny and comparative genomics of the fungal order Sordariales.</title>
        <authorList>
            <person name="Hensen N."/>
            <person name="Bonometti L."/>
            <person name="Westerberg I."/>
            <person name="Brannstrom I.O."/>
            <person name="Guillou S."/>
            <person name="Cros-Aarteil S."/>
            <person name="Calhoun S."/>
            <person name="Haridas S."/>
            <person name="Kuo A."/>
            <person name="Mondo S."/>
            <person name="Pangilinan J."/>
            <person name="Riley R."/>
            <person name="LaButti K."/>
            <person name="Andreopoulos B."/>
            <person name="Lipzen A."/>
            <person name="Chen C."/>
            <person name="Yan M."/>
            <person name="Daum C."/>
            <person name="Ng V."/>
            <person name="Clum A."/>
            <person name="Steindorff A."/>
            <person name="Ohm R.A."/>
            <person name="Martin F."/>
            <person name="Silar P."/>
            <person name="Natvig D.O."/>
            <person name="Lalanne C."/>
            <person name="Gautier V."/>
            <person name="Ament-Velasquez S.L."/>
            <person name="Kruys A."/>
            <person name="Hutchinson M.I."/>
            <person name="Powell A.J."/>
            <person name="Barry K."/>
            <person name="Miller A.N."/>
            <person name="Grigoriev I.V."/>
            <person name="Debuchy R."/>
            <person name="Gladieux P."/>
            <person name="Hiltunen Thoren M."/>
            <person name="Johannesson H."/>
        </authorList>
    </citation>
    <scope>NUCLEOTIDE SEQUENCE</scope>
    <source>
        <strain evidence="7">CBS 118394</strain>
    </source>
</reference>
<dbReference type="GO" id="GO:0032259">
    <property type="term" value="P:methylation"/>
    <property type="evidence" value="ECO:0007669"/>
    <property type="project" value="UniProtKB-KW"/>
</dbReference>
<feature type="domain" description="O-methyltransferase dimerisation" evidence="6">
    <location>
        <begin position="146"/>
        <end position="219"/>
    </location>
</feature>
<dbReference type="Gene3D" id="1.10.10.10">
    <property type="entry name" value="Winged helix-like DNA-binding domain superfamily/Winged helix DNA-binding domain"/>
    <property type="match status" value="1"/>
</dbReference>
<feature type="compositionally biased region" description="Low complexity" evidence="4">
    <location>
        <begin position="50"/>
        <end position="70"/>
    </location>
</feature>
<evidence type="ECO:0000259" key="5">
    <source>
        <dbReference type="Pfam" id="PF00891"/>
    </source>
</evidence>
<keyword evidence="3" id="KW-0949">S-adenosyl-L-methionine</keyword>
<feature type="compositionally biased region" description="Low complexity" evidence="4">
    <location>
        <begin position="514"/>
        <end position="533"/>
    </location>
</feature>
<dbReference type="SUPFAM" id="SSF46785">
    <property type="entry name" value="Winged helix' DNA-binding domain"/>
    <property type="match status" value="1"/>
</dbReference>
<organism evidence="7 8">
    <name type="scientific">Apodospora peruviana</name>
    <dbReference type="NCBI Taxonomy" id="516989"/>
    <lineage>
        <taxon>Eukaryota</taxon>
        <taxon>Fungi</taxon>
        <taxon>Dikarya</taxon>
        <taxon>Ascomycota</taxon>
        <taxon>Pezizomycotina</taxon>
        <taxon>Sordariomycetes</taxon>
        <taxon>Sordariomycetidae</taxon>
        <taxon>Sordariales</taxon>
        <taxon>Lasiosphaeriaceae</taxon>
        <taxon>Apodospora</taxon>
    </lineage>
</organism>
<dbReference type="InterPro" id="IPR001077">
    <property type="entry name" value="COMT_C"/>
</dbReference>
<name>A0AAE0ITX8_9PEZI</name>
<evidence type="ECO:0000259" key="6">
    <source>
        <dbReference type="Pfam" id="PF08100"/>
    </source>
</evidence>
<dbReference type="EMBL" id="JAUEDM010000001">
    <property type="protein sequence ID" value="KAK3330516.1"/>
    <property type="molecule type" value="Genomic_DNA"/>
</dbReference>
<dbReference type="InterPro" id="IPR029063">
    <property type="entry name" value="SAM-dependent_MTases_sf"/>
</dbReference>
<comment type="caution">
    <text evidence="7">The sequence shown here is derived from an EMBL/GenBank/DDBJ whole genome shotgun (WGS) entry which is preliminary data.</text>
</comment>
<accession>A0AAE0ITX8</accession>
<dbReference type="PANTHER" id="PTHR43712:SF16">
    <property type="entry name" value="O-METHYLTRANSFERASE ELCB"/>
    <property type="match status" value="1"/>
</dbReference>
<proteinExistence type="predicted"/>
<feature type="region of interest" description="Disordered" evidence="4">
    <location>
        <begin position="510"/>
        <end position="533"/>
    </location>
</feature>
<feature type="compositionally biased region" description="Low complexity" evidence="4">
    <location>
        <begin position="1"/>
        <end position="17"/>
    </location>
</feature>
<evidence type="ECO:0000256" key="1">
    <source>
        <dbReference type="ARBA" id="ARBA00022603"/>
    </source>
</evidence>